<dbReference type="InterPro" id="IPR029119">
    <property type="entry name" value="MutY_C"/>
</dbReference>
<dbReference type="OrthoDB" id="9810648at2"/>
<reference evidence="18 19" key="1">
    <citation type="submission" date="2016-10" db="EMBL/GenBank/DDBJ databases">
        <authorList>
            <person name="de Groot N.N."/>
        </authorList>
    </citation>
    <scope>NUCLEOTIDE SEQUENCE [LARGE SCALE GENOMIC DNA]</scope>
    <source>
        <strain evidence="18 19">DSM 15893</strain>
    </source>
</reference>
<evidence type="ECO:0000256" key="3">
    <source>
        <dbReference type="ARBA" id="ARBA00022457"/>
    </source>
</evidence>
<evidence type="ECO:0000313" key="19">
    <source>
        <dbReference type="Proteomes" id="UP000182692"/>
    </source>
</evidence>
<dbReference type="GO" id="GO:0046872">
    <property type="term" value="F:metal ion binding"/>
    <property type="evidence" value="ECO:0007669"/>
    <property type="project" value="UniProtKB-KW"/>
</dbReference>
<evidence type="ECO:0000256" key="16">
    <source>
        <dbReference type="ARBA" id="ARBA00042798"/>
    </source>
</evidence>
<dbReference type="InterPro" id="IPR020476">
    <property type="entry name" value="Nudix_hydrolase"/>
</dbReference>
<dbReference type="GeneID" id="35871729"/>
<dbReference type="InterPro" id="IPR015797">
    <property type="entry name" value="NUDIX_hydrolase-like_dom_sf"/>
</dbReference>
<dbReference type="PROSITE" id="PS00893">
    <property type="entry name" value="NUDIX_BOX"/>
    <property type="match status" value="1"/>
</dbReference>
<evidence type="ECO:0000256" key="8">
    <source>
        <dbReference type="ARBA" id="ARBA00022842"/>
    </source>
</evidence>
<keyword evidence="4" id="KW-0235">DNA replication</keyword>
<dbReference type="EC" id="3.6.1.55" evidence="12"/>
<comment type="catalytic activity">
    <reaction evidence="11">
        <text>8-oxo-GTP + H2O = 8-oxo-GMP + diphosphate + H(+)</text>
        <dbReference type="Rhea" id="RHEA:67616"/>
        <dbReference type="ChEBI" id="CHEBI:15377"/>
        <dbReference type="ChEBI" id="CHEBI:15378"/>
        <dbReference type="ChEBI" id="CHEBI:33019"/>
        <dbReference type="ChEBI" id="CHEBI:143553"/>
        <dbReference type="ChEBI" id="CHEBI:145694"/>
    </reaction>
</comment>
<feature type="domain" description="Nudix hydrolase" evidence="17">
    <location>
        <begin position="3"/>
        <end position="129"/>
    </location>
</feature>
<dbReference type="InterPro" id="IPR047127">
    <property type="entry name" value="MutT-like"/>
</dbReference>
<dbReference type="GO" id="GO:0006281">
    <property type="term" value="P:DNA repair"/>
    <property type="evidence" value="ECO:0007669"/>
    <property type="project" value="UniProtKB-KW"/>
</dbReference>
<dbReference type="GO" id="GO:0044715">
    <property type="term" value="F:8-oxo-dGDP phosphatase activity"/>
    <property type="evidence" value="ECO:0007669"/>
    <property type="project" value="TreeGrafter"/>
</dbReference>
<dbReference type="EMBL" id="FOWR01000010">
    <property type="protein sequence ID" value="SFP20856.1"/>
    <property type="molecule type" value="Genomic_DNA"/>
</dbReference>
<dbReference type="Gene3D" id="3.90.79.10">
    <property type="entry name" value="Nucleoside Triphosphate Pyrophosphohydrolase"/>
    <property type="match status" value="1"/>
</dbReference>
<dbReference type="GO" id="GO:0035539">
    <property type="term" value="F:8-oxo-7,8-dihydrodeoxyguanosine triphosphate pyrophosphatase activity"/>
    <property type="evidence" value="ECO:0007669"/>
    <property type="project" value="UniProtKB-EC"/>
</dbReference>
<evidence type="ECO:0000313" key="18">
    <source>
        <dbReference type="EMBL" id="SFP20856.1"/>
    </source>
</evidence>
<evidence type="ECO:0000256" key="13">
    <source>
        <dbReference type="ARBA" id="ARBA00040794"/>
    </source>
</evidence>
<dbReference type="STRING" id="1121869.SAMN03084138_01571"/>
<proteinExistence type="inferred from homology"/>
<organism evidence="18 19">
    <name type="scientific">Enterovibrio norvegicus DSM 15893</name>
    <dbReference type="NCBI Taxonomy" id="1121869"/>
    <lineage>
        <taxon>Bacteria</taxon>
        <taxon>Pseudomonadati</taxon>
        <taxon>Pseudomonadota</taxon>
        <taxon>Gammaproteobacteria</taxon>
        <taxon>Vibrionales</taxon>
        <taxon>Vibrionaceae</taxon>
        <taxon>Enterovibrio</taxon>
    </lineage>
</organism>
<name>A0A1I5NHN3_9GAMM</name>
<accession>A0A1I5NHN3</accession>
<dbReference type="CDD" id="cd03425">
    <property type="entry name" value="NUDIX_MutT_NudA_like"/>
    <property type="match status" value="1"/>
</dbReference>
<dbReference type="RefSeq" id="WP_074926428.1">
    <property type="nucleotide sequence ID" value="NZ_FOWR01000010.1"/>
</dbReference>
<keyword evidence="8" id="KW-0460">Magnesium</keyword>
<dbReference type="PRINTS" id="PR00502">
    <property type="entry name" value="NUDIXFAMILY"/>
</dbReference>
<sequence>MMEKPLWVVAGVVTDGERVLITQRHDTEDAKGLWEFPGGKVEAGETEPEALSRELKEELDVTVEVGEFLTETLHHYPTKSVLLRSYRCRCEAGEITLHCHQAMAWVTPSELAEYVFSDADKPLVSLLREQR</sequence>
<evidence type="ECO:0000256" key="5">
    <source>
        <dbReference type="ARBA" id="ARBA00022723"/>
    </source>
</evidence>
<dbReference type="PROSITE" id="PS51462">
    <property type="entry name" value="NUDIX"/>
    <property type="match status" value="1"/>
</dbReference>
<dbReference type="GO" id="GO:0006260">
    <property type="term" value="P:DNA replication"/>
    <property type="evidence" value="ECO:0007669"/>
    <property type="project" value="UniProtKB-KW"/>
</dbReference>
<comment type="similarity">
    <text evidence="2">Belongs to the Nudix hydrolase family.</text>
</comment>
<protein>
    <recommendedName>
        <fullName evidence="13">8-oxo-dGTP diphosphatase</fullName>
        <ecNumber evidence="12">3.6.1.55</ecNumber>
    </recommendedName>
    <alternativeName>
        <fullName evidence="16">7,8-dihydro-8-oxoguanine-triphosphatase</fullName>
    </alternativeName>
    <alternativeName>
        <fullName evidence="15">Mutator protein MutT</fullName>
    </alternativeName>
    <alternativeName>
        <fullName evidence="14">dGTP pyrophosphohydrolase</fullName>
    </alternativeName>
</protein>
<dbReference type="PANTHER" id="PTHR47707:SF1">
    <property type="entry name" value="NUDIX HYDROLASE FAMILY PROTEIN"/>
    <property type="match status" value="1"/>
</dbReference>
<evidence type="ECO:0000256" key="7">
    <source>
        <dbReference type="ARBA" id="ARBA00022801"/>
    </source>
</evidence>
<evidence type="ECO:0000256" key="10">
    <source>
        <dbReference type="ARBA" id="ARBA00035861"/>
    </source>
</evidence>
<dbReference type="SUPFAM" id="SSF55811">
    <property type="entry name" value="Nudix"/>
    <property type="match status" value="1"/>
</dbReference>
<gene>
    <name evidence="18" type="ORF">SAMN03084138_01571</name>
</gene>
<dbReference type="InterPro" id="IPR000086">
    <property type="entry name" value="NUDIX_hydrolase_dom"/>
</dbReference>
<keyword evidence="5" id="KW-0479">Metal-binding</keyword>
<dbReference type="Pfam" id="PF14815">
    <property type="entry name" value="NUDIX_4"/>
    <property type="match status" value="1"/>
</dbReference>
<dbReference type="InterPro" id="IPR020084">
    <property type="entry name" value="NUDIX_hydrolase_CS"/>
</dbReference>
<dbReference type="GO" id="GO:0044716">
    <property type="term" value="F:8-oxo-GDP phosphatase activity"/>
    <property type="evidence" value="ECO:0007669"/>
    <property type="project" value="TreeGrafter"/>
</dbReference>
<evidence type="ECO:0000259" key="17">
    <source>
        <dbReference type="PROSITE" id="PS51462"/>
    </source>
</evidence>
<evidence type="ECO:0000256" key="12">
    <source>
        <dbReference type="ARBA" id="ARBA00038905"/>
    </source>
</evidence>
<dbReference type="AlphaFoldDB" id="A0A1I5NHN3"/>
<dbReference type="Proteomes" id="UP000182692">
    <property type="component" value="Unassembled WGS sequence"/>
</dbReference>
<evidence type="ECO:0000256" key="6">
    <source>
        <dbReference type="ARBA" id="ARBA00022763"/>
    </source>
</evidence>
<keyword evidence="3" id="KW-0515">Mutator protein</keyword>
<evidence type="ECO:0000256" key="14">
    <source>
        <dbReference type="ARBA" id="ARBA00041592"/>
    </source>
</evidence>
<keyword evidence="7" id="KW-0378">Hydrolase</keyword>
<evidence type="ECO:0000256" key="4">
    <source>
        <dbReference type="ARBA" id="ARBA00022705"/>
    </source>
</evidence>
<keyword evidence="6" id="KW-0227">DNA damage</keyword>
<keyword evidence="9" id="KW-0234">DNA repair</keyword>
<evidence type="ECO:0000256" key="15">
    <source>
        <dbReference type="ARBA" id="ARBA00041979"/>
    </source>
</evidence>
<evidence type="ECO:0000256" key="1">
    <source>
        <dbReference type="ARBA" id="ARBA00001946"/>
    </source>
</evidence>
<comment type="catalytic activity">
    <reaction evidence="10">
        <text>8-oxo-dGTP + H2O = 8-oxo-dGMP + diphosphate + H(+)</text>
        <dbReference type="Rhea" id="RHEA:31575"/>
        <dbReference type="ChEBI" id="CHEBI:15377"/>
        <dbReference type="ChEBI" id="CHEBI:15378"/>
        <dbReference type="ChEBI" id="CHEBI:33019"/>
        <dbReference type="ChEBI" id="CHEBI:63224"/>
        <dbReference type="ChEBI" id="CHEBI:77896"/>
        <dbReference type="EC" id="3.6.1.55"/>
    </reaction>
</comment>
<dbReference type="PANTHER" id="PTHR47707">
    <property type="entry name" value="8-OXO-DGTP DIPHOSPHATASE"/>
    <property type="match status" value="1"/>
</dbReference>
<dbReference type="GO" id="GO:0008413">
    <property type="term" value="F:8-oxo-7,8-dihydroguanosine triphosphate pyrophosphatase activity"/>
    <property type="evidence" value="ECO:0007669"/>
    <property type="project" value="TreeGrafter"/>
</dbReference>
<comment type="cofactor">
    <cofactor evidence="1">
        <name>Mg(2+)</name>
        <dbReference type="ChEBI" id="CHEBI:18420"/>
    </cofactor>
</comment>
<evidence type="ECO:0000256" key="9">
    <source>
        <dbReference type="ARBA" id="ARBA00023204"/>
    </source>
</evidence>
<evidence type="ECO:0000256" key="2">
    <source>
        <dbReference type="ARBA" id="ARBA00005582"/>
    </source>
</evidence>
<evidence type="ECO:0000256" key="11">
    <source>
        <dbReference type="ARBA" id="ARBA00036904"/>
    </source>
</evidence>